<dbReference type="InterPro" id="IPR003607">
    <property type="entry name" value="HD/PDEase_dom"/>
</dbReference>
<dbReference type="PANTHER" id="PTHR47545:SF1">
    <property type="entry name" value="MULTIFUNCTIONAL CCA PROTEIN"/>
    <property type="match status" value="1"/>
</dbReference>
<dbReference type="InterPro" id="IPR050124">
    <property type="entry name" value="tRNA_CCA-adding_enzyme"/>
</dbReference>
<dbReference type="PANTHER" id="PTHR47545">
    <property type="entry name" value="MULTIFUNCTIONAL CCA PROTEIN"/>
    <property type="match status" value="1"/>
</dbReference>
<dbReference type="InterPro" id="IPR006675">
    <property type="entry name" value="HDIG_dom"/>
</dbReference>
<dbReference type="GO" id="GO:0000166">
    <property type="term" value="F:nucleotide binding"/>
    <property type="evidence" value="ECO:0007669"/>
    <property type="project" value="UniProtKB-KW"/>
</dbReference>
<comment type="caution">
    <text evidence="2">The sequence shown here is derived from an EMBL/GenBank/DDBJ whole genome shotgun (WGS) entry which is preliminary data.</text>
</comment>
<gene>
    <name evidence="2" type="ORF">ADICEAN_03446</name>
</gene>
<reference evidence="2 3" key="1">
    <citation type="journal article" date="2013" name="Genome Announc.">
        <title>Draft Genome Sequence of Cesiribacter andamanensis Strain AMV16T, Isolated from a Soil Sample from a Mud Volcano in the Andaman Islands, India.</title>
        <authorList>
            <person name="Shivaji S."/>
            <person name="Ara S."/>
            <person name="Begum Z."/>
            <person name="Srinivas T.N."/>
            <person name="Singh A."/>
            <person name="Kumar Pinnaka A."/>
        </authorList>
    </citation>
    <scope>NUCLEOTIDE SEQUENCE [LARGE SCALE GENOMIC DNA]</scope>
    <source>
        <strain evidence="2 3">AMV16</strain>
    </source>
</reference>
<accession>M7N272</accession>
<dbReference type="Proteomes" id="UP000011910">
    <property type="component" value="Unassembled WGS sequence"/>
</dbReference>
<dbReference type="PATRIC" id="fig|1279009.4.peg.3487"/>
<name>M7N272_9BACT</name>
<dbReference type="STRING" id="1279009.ADICEAN_03446"/>
<dbReference type="eggNOG" id="COG4639">
    <property type="taxonomic scope" value="Bacteria"/>
</dbReference>
<sequence>MWQLTDDYSWEHLRRRFYWIRALQGVPQDPTYHAEGDVETHTRLVLEALQALPEFGALPQQDQHLLRAAALLHDVEKPSTTRREADGSISARGHAKKGELSSRSILYLDIPTPSRCGNKFAGWCATTACPSGCLIAPTRARPLLKPAWR</sequence>
<evidence type="ECO:0000256" key="1">
    <source>
        <dbReference type="ARBA" id="ARBA00022741"/>
    </source>
</evidence>
<evidence type="ECO:0000313" key="3">
    <source>
        <dbReference type="Proteomes" id="UP000011910"/>
    </source>
</evidence>
<dbReference type="RefSeq" id="WP_009196829.1">
    <property type="nucleotide sequence ID" value="NZ_AODQ01000117.1"/>
</dbReference>
<dbReference type="EMBL" id="AODQ01000117">
    <property type="protein sequence ID" value="EMR01412.1"/>
    <property type="molecule type" value="Genomic_DNA"/>
</dbReference>
<dbReference type="Gene3D" id="1.10.3090.10">
    <property type="entry name" value="cca-adding enzyme, domain 2"/>
    <property type="match status" value="1"/>
</dbReference>
<protein>
    <submittedName>
        <fullName evidence="2">Putative domain HDIG</fullName>
    </submittedName>
</protein>
<organism evidence="2 3">
    <name type="scientific">Cesiribacter andamanensis AMV16</name>
    <dbReference type="NCBI Taxonomy" id="1279009"/>
    <lineage>
        <taxon>Bacteria</taxon>
        <taxon>Pseudomonadati</taxon>
        <taxon>Bacteroidota</taxon>
        <taxon>Cytophagia</taxon>
        <taxon>Cytophagales</taxon>
        <taxon>Cesiribacteraceae</taxon>
        <taxon>Cesiribacter</taxon>
    </lineage>
</organism>
<keyword evidence="1" id="KW-0547">Nucleotide-binding</keyword>
<dbReference type="AlphaFoldDB" id="M7N272"/>
<dbReference type="NCBIfam" id="TIGR00277">
    <property type="entry name" value="HDIG"/>
    <property type="match status" value="1"/>
</dbReference>
<evidence type="ECO:0000313" key="2">
    <source>
        <dbReference type="EMBL" id="EMR01412.1"/>
    </source>
</evidence>
<keyword evidence="3" id="KW-1185">Reference proteome</keyword>
<dbReference type="SUPFAM" id="SSF109604">
    <property type="entry name" value="HD-domain/PDEase-like"/>
    <property type="match status" value="1"/>
</dbReference>
<dbReference type="OrthoDB" id="9805698at2"/>
<dbReference type="CDD" id="cd00077">
    <property type="entry name" value="HDc"/>
    <property type="match status" value="1"/>
</dbReference>
<proteinExistence type="predicted"/>